<reference evidence="1" key="1">
    <citation type="submission" date="2020-02" db="EMBL/GenBank/DDBJ databases">
        <authorList>
            <person name="Meier V. D."/>
        </authorList>
    </citation>
    <scope>NUCLEOTIDE SEQUENCE</scope>
    <source>
        <strain evidence="1">AVDCRST_MAG13</strain>
    </source>
</reference>
<dbReference type="Gene3D" id="3.30.530.20">
    <property type="match status" value="1"/>
</dbReference>
<sequence>MRIWKAHTTVMARPEAVLDVLTDPQACARWAPVAFAVEGLDAPRLVAGSRARVSGRLAGRQVGFDVEVHEAHHARLSLAASGPVGLDVDYELEAAGDGSEVRASVRVRPASGLTGRLMAHATDALFAAGALDAAVARIAREAAVS</sequence>
<dbReference type="InterPro" id="IPR019587">
    <property type="entry name" value="Polyketide_cyclase/dehydratase"/>
</dbReference>
<dbReference type="SUPFAM" id="SSF55961">
    <property type="entry name" value="Bet v1-like"/>
    <property type="match status" value="1"/>
</dbReference>
<evidence type="ECO:0000313" key="1">
    <source>
        <dbReference type="EMBL" id="CAA9469166.1"/>
    </source>
</evidence>
<dbReference type="Pfam" id="PF10604">
    <property type="entry name" value="Polyketide_cyc2"/>
    <property type="match status" value="1"/>
</dbReference>
<dbReference type="EMBL" id="CADCVO010000046">
    <property type="protein sequence ID" value="CAA9469166.1"/>
    <property type="molecule type" value="Genomic_DNA"/>
</dbReference>
<organism evidence="1">
    <name type="scientific">uncultured Solirubrobacteraceae bacterium</name>
    <dbReference type="NCBI Taxonomy" id="1162706"/>
    <lineage>
        <taxon>Bacteria</taxon>
        <taxon>Bacillati</taxon>
        <taxon>Actinomycetota</taxon>
        <taxon>Thermoleophilia</taxon>
        <taxon>Solirubrobacterales</taxon>
        <taxon>Solirubrobacteraceae</taxon>
        <taxon>environmental samples</taxon>
    </lineage>
</organism>
<name>A0A6J4RB30_9ACTN</name>
<dbReference type="AlphaFoldDB" id="A0A6J4RB30"/>
<dbReference type="InterPro" id="IPR023393">
    <property type="entry name" value="START-like_dom_sf"/>
</dbReference>
<proteinExistence type="predicted"/>
<gene>
    <name evidence="1" type="ORF">AVDCRST_MAG13-330</name>
</gene>
<accession>A0A6J4RB30</accession>
<protein>
    <submittedName>
        <fullName evidence="1">Uncharacterized protein</fullName>
    </submittedName>
</protein>